<evidence type="ECO:0000256" key="4">
    <source>
        <dbReference type="ARBA" id="ARBA00022448"/>
    </source>
</evidence>
<evidence type="ECO:0000256" key="10">
    <source>
        <dbReference type="SAM" id="Phobius"/>
    </source>
</evidence>
<keyword evidence="7 10" id="KW-1133">Transmembrane helix</keyword>
<dbReference type="InterPro" id="IPR048279">
    <property type="entry name" value="MdtK-like"/>
</dbReference>
<comment type="subcellular location">
    <subcellularLocation>
        <location evidence="1">Cell membrane</location>
        <topology evidence="1">Multi-pass membrane protein</topology>
    </subcellularLocation>
</comment>
<keyword evidence="5" id="KW-1003">Cell membrane</keyword>
<dbReference type="GO" id="GO:0015297">
    <property type="term" value="F:antiporter activity"/>
    <property type="evidence" value="ECO:0007669"/>
    <property type="project" value="InterPro"/>
</dbReference>
<evidence type="ECO:0000256" key="9">
    <source>
        <dbReference type="ARBA" id="ARBA00023251"/>
    </source>
</evidence>
<dbReference type="EMBL" id="JAAZWO010000023">
    <property type="protein sequence ID" value="MBC2399153.1"/>
    <property type="molecule type" value="Genomic_DNA"/>
</dbReference>
<keyword evidence="9" id="KW-0046">Antibiotic resistance</keyword>
<evidence type="ECO:0000256" key="6">
    <source>
        <dbReference type="ARBA" id="ARBA00022692"/>
    </source>
</evidence>
<keyword evidence="12" id="KW-1185">Reference proteome</keyword>
<comment type="caution">
    <text evidence="11">The sequence shown here is derived from an EMBL/GenBank/DDBJ whole genome shotgun (WGS) entry which is preliminary data.</text>
</comment>
<keyword evidence="8 10" id="KW-0472">Membrane</keyword>
<feature type="transmembrane region" description="Helical" evidence="10">
    <location>
        <begin position="135"/>
        <end position="155"/>
    </location>
</feature>
<keyword evidence="6 10" id="KW-0812">Transmembrane</keyword>
<dbReference type="Proteomes" id="UP000563151">
    <property type="component" value="Unassembled WGS sequence"/>
</dbReference>
<feature type="transmembrane region" description="Helical" evidence="10">
    <location>
        <begin position="415"/>
        <end position="433"/>
    </location>
</feature>
<feature type="transmembrane region" description="Helical" evidence="10">
    <location>
        <begin position="16"/>
        <end position="37"/>
    </location>
</feature>
<proteinExistence type="inferred from homology"/>
<dbReference type="Pfam" id="PF01554">
    <property type="entry name" value="MatE"/>
    <property type="match status" value="2"/>
</dbReference>
<feature type="transmembrane region" description="Helical" evidence="10">
    <location>
        <begin position="185"/>
        <end position="212"/>
    </location>
</feature>
<dbReference type="CDD" id="cd13143">
    <property type="entry name" value="MATE_MepA_like"/>
    <property type="match status" value="1"/>
</dbReference>
<sequence>MNEKLKLMREGNINKALIVLGFPTIVGLLMTGFYNFVDSYFVAQLGTEAMGAISIVYPLVTLVPGIGLSFGNGGAAYISGLLGSGEKENAEIVLSSTLFYCILTGILSQTVLLFLKPLLILMGASSIVFPMARQYGVILIISFLFHISSVCLMNLVRAEGAVWLSTFSQFAGSIINIILDPLLIFTFHMGIVGAAIATAISQFIAFAILIQYYLRKKSYLKLSFKNIRFNKWIISPIFKVGFPIFAINFFQSISLSATNVAAASYGDNTIAAIGIVNRVVGMTTFAITGFSRGYQTFISFNYGAKNMDRVKKATKISYIWGISFGIVVSLCQVIFSRYIVCAFSADEKVISIGIHALFTGSILFFTYGFQAIAIVYLLCIKHNRAGFIFSVGRQGLFFLPVLFLASHFFNVRGILYAQSMADLITTLLLIVYIKRLSHTDGKVIKDMQVSS</sequence>
<reference evidence="11 12" key="1">
    <citation type="submission" date="2020-04" db="EMBL/GenBank/DDBJ databases">
        <title>Genomic insights into acetone-butanol-ethanol (ABE) fermentation by sequencing solventogenic clostridia strains.</title>
        <authorList>
            <person name="Brown S."/>
        </authorList>
    </citation>
    <scope>NUCLEOTIDE SEQUENCE [LARGE SCALE GENOMIC DNA]</scope>
    <source>
        <strain evidence="11 12">DJ011</strain>
    </source>
</reference>
<dbReference type="RefSeq" id="WP_173680293.1">
    <property type="nucleotide sequence ID" value="NZ_JAAZWO010000023.1"/>
</dbReference>
<feature type="transmembrane region" description="Helical" evidence="10">
    <location>
        <begin position="317"/>
        <end position="340"/>
    </location>
</feature>
<feature type="transmembrane region" description="Helical" evidence="10">
    <location>
        <begin position="270"/>
        <end position="290"/>
    </location>
</feature>
<evidence type="ECO:0000256" key="8">
    <source>
        <dbReference type="ARBA" id="ARBA00023136"/>
    </source>
</evidence>
<evidence type="ECO:0000313" key="12">
    <source>
        <dbReference type="Proteomes" id="UP000563151"/>
    </source>
</evidence>
<evidence type="ECO:0000256" key="5">
    <source>
        <dbReference type="ARBA" id="ARBA00022475"/>
    </source>
</evidence>
<dbReference type="PANTHER" id="PTHR43823:SF3">
    <property type="entry name" value="MULTIDRUG EXPORT PROTEIN MEPA"/>
    <property type="match status" value="1"/>
</dbReference>
<evidence type="ECO:0000256" key="2">
    <source>
        <dbReference type="ARBA" id="ARBA00008417"/>
    </source>
</evidence>
<feature type="transmembrane region" description="Helical" evidence="10">
    <location>
        <begin position="232"/>
        <end position="250"/>
    </location>
</feature>
<evidence type="ECO:0000256" key="3">
    <source>
        <dbReference type="ARBA" id="ARBA00022106"/>
    </source>
</evidence>
<dbReference type="InterPro" id="IPR045070">
    <property type="entry name" value="MATE_MepA-like"/>
</dbReference>
<accession>A0A923EE41</accession>
<dbReference type="AlphaFoldDB" id="A0A923EE41"/>
<comment type="similarity">
    <text evidence="2">Belongs to the multi antimicrobial extrusion (MATE) (TC 2.A.66.1) family. MepA subfamily.</text>
</comment>
<dbReference type="GO" id="GO:0042910">
    <property type="term" value="F:xenobiotic transmembrane transporter activity"/>
    <property type="evidence" value="ECO:0007669"/>
    <property type="project" value="InterPro"/>
</dbReference>
<dbReference type="GO" id="GO:0046677">
    <property type="term" value="P:response to antibiotic"/>
    <property type="evidence" value="ECO:0007669"/>
    <property type="project" value="UniProtKB-KW"/>
</dbReference>
<evidence type="ECO:0000256" key="7">
    <source>
        <dbReference type="ARBA" id="ARBA00022989"/>
    </source>
</evidence>
<feature type="transmembrane region" description="Helical" evidence="10">
    <location>
        <begin position="162"/>
        <end position="179"/>
    </location>
</feature>
<gene>
    <name evidence="11" type="ORF">HGG79_15435</name>
</gene>
<feature type="transmembrane region" description="Helical" evidence="10">
    <location>
        <begin position="49"/>
        <end position="71"/>
    </location>
</feature>
<feature type="transmembrane region" description="Helical" evidence="10">
    <location>
        <begin position="92"/>
        <end position="115"/>
    </location>
</feature>
<protein>
    <recommendedName>
        <fullName evidence="3">Multidrug export protein MepA</fullName>
    </recommendedName>
</protein>
<dbReference type="GO" id="GO:0005886">
    <property type="term" value="C:plasma membrane"/>
    <property type="evidence" value="ECO:0007669"/>
    <property type="project" value="UniProtKB-SubCell"/>
</dbReference>
<dbReference type="InterPro" id="IPR051327">
    <property type="entry name" value="MATE_MepA_subfamily"/>
</dbReference>
<dbReference type="PIRSF" id="PIRSF006603">
    <property type="entry name" value="DinF"/>
    <property type="match status" value="1"/>
</dbReference>
<feature type="transmembrane region" description="Helical" evidence="10">
    <location>
        <begin position="391"/>
        <end position="409"/>
    </location>
</feature>
<dbReference type="InterPro" id="IPR002528">
    <property type="entry name" value="MATE_fam"/>
</dbReference>
<name>A0A923EE41_CLOTT</name>
<evidence type="ECO:0000313" key="11">
    <source>
        <dbReference type="EMBL" id="MBC2399153.1"/>
    </source>
</evidence>
<evidence type="ECO:0000256" key="1">
    <source>
        <dbReference type="ARBA" id="ARBA00004651"/>
    </source>
</evidence>
<organism evidence="11 12">
    <name type="scientific">Clostridium tetanomorphum</name>
    <dbReference type="NCBI Taxonomy" id="1553"/>
    <lineage>
        <taxon>Bacteria</taxon>
        <taxon>Bacillati</taxon>
        <taxon>Bacillota</taxon>
        <taxon>Clostridia</taxon>
        <taxon>Eubacteriales</taxon>
        <taxon>Clostridiaceae</taxon>
        <taxon>Clostridium</taxon>
    </lineage>
</organism>
<dbReference type="NCBIfam" id="TIGR00797">
    <property type="entry name" value="matE"/>
    <property type="match status" value="1"/>
</dbReference>
<dbReference type="PANTHER" id="PTHR43823">
    <property type="entry name" value="SPORULATION PROTEIN YKVU"/>
    <property type="match status" value="1"/>
</dbReference>
<keyword evidence="4" id="KW-0813">Transport</keyword>
<feature type="transmembrane region" description="Helical" evidence="10">
    <location>
        <begin position="352"/>
        <end position="379"/>
    </location>
</feature>